<dbReference type="EMBL" id="BLLK01000023">
    <property type="protein sequence ID" value="GFH47428.1"/>
    <property type="molecule type" value="Genomic_DNA"/>
</dbReference>
<evidence type="ECO:0000313" key="3">
    <source>
        <dbReference type="Proteomes" id="UP001054902"/>
    </source>
</evidence>
<organism evidence="2 3">
    <name type="scientific">Chaetoceros tenuissimus</name>
    <dbReference type="NCBI Taxonomy" id="426638"/>
    <lineage>
        <taxon>Eukaryota</taxon>
        <taxon>Sar</taxon>
        <taxon>Stramenopiles</taxon>
        <taxon>Ochrophyta</taxon>
        <taxon>Bacillariophyta</taxon>
        <taxon>Coscinodiscophyceae</taxon>
        <taxon>Chaetocerotophycidae</taxon>
        <taxon>Chaetocerotales</taxon>
        <taxon>Chaetocerotaceae</taxon>
        <taxon>Chaetoceros</taxon>
    </lineage>
</organism>
<protein>
    <submittedName>
        <fullName evidence="2">Uncharacterized protein</fullName>
    </submittedName>
</protein>
<feature type="region of interest" description="Disordered" evidence="1">
    <location>
        <begin position="1"/>
        <end position="64"/>
    </location>
</feature>
<evidence type="ECO:0000256" key="1">
    <source>
        <dbReference type="SAM" id="MobiDB-lite"/>
    </source>
</evidence>
<accession>A0AAD3CKV7</accession>
<keyword evidence="3" id="KW-1185">Reference proteome</keyword>
<feature type="compositionally biased region" description="Acidic residues" evidence="1">
    <location>
        <begin position="52"/>
        <end position="64"/>
    </location>
</feature>
<feature type="compositionally biased region" description="Acidic residues" evidence="1">
    <location>
        <begin position="1"/>
        <end position="29"/>
    </location>
</feature>
<feature type="compositionally biased region" description="Low complexity" evidence="1">
    <location>
        <begin position="35"/>
        <end position="48"/>
    </location>
</feature>
<sequence length="645" mass="72960">MDNIEDGWEDEGWDDDGLDNLDEDDDDDVLAALNEEVVPPTQPQPQQRQEQEEQQQEEEDKDGDFYEGWDWEEDLNLDESAADMTVPSHHQQHISDANPFLEIVTQKLLSYIQDIHDPNLLHALNQELSQRNNPECALQLCRYYHSRENLREYTLDTEVPRMEYQIMLSDEIILTQVEEIQNHFIANPVDNLVDDMLLRSSNQSLLADVFPIITGSNKIVRMQFQANAIATKCRLVVDMRHGHKRSSIDCTLLISIPSGVGNDKLNLGELRLLIQFSPEPQAPYVNYQLVSLVPKIDVRHDFEHIKLAARGIDQDHFEAHEYDVMPTDGDNLRDNFLQSVMATQTATGFKSALKEIDGVVNVSKKLNMLKQHLVLPTSDDILKAQEPPTPRNDEDEDNVKRQEGDRMGPTMNTSTGNRIEATKRANEVTKPKPLIGGMLLSGISKLAKAAAIPEEDERPMLYKREEKVVKDVPVLYKRDDPSPTVPTKQPQPTIEKLHTSMEIGDDMDDSNGWSDDGLDELEDEVEVSGAKDPQNTVSSSEKVKDTPVLNNDSVSANTEKKPIHVPRKGSISGDNTNIVKPPQEQVEQVENNENTSTLPPELQAEKDYLLQKLKEIAEVKNGYVFVENEAGSRKRFVSRAEILNI</sequence>
<dbReference type="Proteomes" id="UP001054902">
    <property type="component" value="Unassembled WGS sequence"/>
</dbReference>
<feature type="region of interest" description="Disordered" evidence="1">
    <location>
        <begin position="379"/>
        <end position="416"/>
    </location>
</feature>
<feature type="compositionally biased region" description="Polar residues" evidence="1">
    <location>
        <begin position="548"/>
        <end position="557"/>
    </location>
</feature>
<reference evidence="2 3" key="1">
    <citation type="journal article" date="2021" name="Sci. Rep.">
        <title>The genome of the diatom Chaetoceros tenuissimus carries an ancient integrated fragment of an extant virus.</title>
        <authorList>
            <person name="Hongo Y."/>
            <person name="Kimura K."/>
            <person name="Takaki Y."/>
            <person name="Yoshida Y."/>
            <person name="Baba S."/>
            <person name="Kobayashi G."/>
            <person name="Nagasaki K."/>
            <person name="Hano T."/>
            <person name="Tomaru Y."/>
        </authorList>
    </citation>
    <scope>NUCLEOTIDE SEQUENCE [LARGE SCALE GENOMIC DNA]</scope>
    <source>
        <strain evidence="2 3">NIES-3715</strain>
    </source>
</reference>
<proteinExistence type="predicted"/>
<feature type="compositionally biased region" description="Acidic residues" evidence="1">
    <location>
        <begin position="516"/>
        <end position="526"/>
    </location>
</feature>
<feature type="region of interest" description="Disordered" evidence="1">
    <location>
        <begin position="503"/>
        <end position="578"/>
    </location>
</feature>
<comment type="caution">
    <text evidence="2">The sequence shown here is derived from an EMBL/GenBank/DDBJ whole genome shotgun (WGS) entry which is preliminary data.</text>
</comment>
<dbReference type="AlphaFoldDB" id="A0AAD3CKV7"/>
<gene>
    <name evidence="2" type="ORF">CTEN210_03903</name>
</gene>
<name>A0AAD3CKV7_9STRA</name>
<evidence type="ECO:0000313" key="2">
    <source>
        <dbReference type="EMBL" id="GFH47428.1"/>
    </source>
</evidence>